<feature type="signal peptide" evidence="2">
    <location>
        <begin position="1"/>
        <end position="23"/>
    </location>
</feature>
<feature type="region of interest" description="Disordered" evidence="1">
    <location>
        <begin position="33"/>
        <end position="83"/>
    </location>
</feature>
<dbReference type="AlphaFoldDB" id="A0A9W6PY20"/>
<accession>A0A9W6PY20</accession>
<evidence type="ECO:0000313" key="4">
    <source>
        <dbReference type="Proteomes" id="UP001165124"/>
    </source>
</evidence>
<keyword evidence="2" id="KW-0732">Signal</keyword>
<gene>
    <name evidence="3" type="ORF">Arub01_30560</name>
</gene>
<evidence type="ECO:0000256" key="1">
    <source>
        <dbReference type="SAM" id="MobiDB-lite"/>
    </source>
</evidence>
<protein>
    <submittedName>
        <fullName evidence="3">Uncharacterized protein</fullName>
    </submittedName>
</protein>
<feature type="compositionally biased region" description="Basic residues" evidence="1">
    <location>
        <begin position="71"/>
        <end position="82"/>
    </location>
</feature>
<evidence type="ECO:0000313" key="3">
    <source>
        <dbReference type="EMBL" id="GLW64812.1"/>
    </source>
</evidence>
<reference evidence="3" key="1">
    <citation type="submission" date="2023-02" db="EMBL/GenBank/DDBJ databases">
        <title>Actinomadura rubrobrunea NBRC 14622.</title>
        <authorList>
            <person name="Ichikawa N."/>
            <person name="Sato H."/>
            <person name="Tonouchi N."/>
        </authorList>
    </citation>
    <scope>NUCLEOTIDE SEQUENCE</scope>
    <source>
        <strain evidence="3">NBRC 14622</strain>
    </source>
</reference>
<keyword evidence="4" id="KW-1185">Reference proteome</keyword>
<dbReference type="EMBL" id="BSRZ01000006">
    <property type="protein sequence ID" value="GLW64812.1"/>
    <property type="molecule type" value="Genomic_DNA"/>
</dbReference>
<organism evidence="3 4">
    <name type="scientific">Actinomadura rubrobrunea</name>
    <dbReference type="NCBI Taxonomy" id="115335"/>
    <lineage>
        <taxon>Bacteria</taxon>
        <taxon>Bacillati</taxon>
        <taxon>Actinomycetota</taxon>
        <taxon>Actinomycetes</taxon>
        <taxon>Streptosporangiales</taxon>
        <taxon>Thermomonosporaceae</taxon>
        <taxon>Actinomadura</taxon>
    </lineage>
</organism>
<dbReference type="Proteomes" id="UP001165124">
    <property type="component" value="Unassembled WGS sequence"/>
</dbReference>
<name>A0A9W6PY20_9ACTN</name>
<sequence length="180" mass="19807">MQKPKFALIAAGAVVGAGLVALAPPTVPTAASATAATTASTTASTTVSTTASTTRATTTAASTAVDSARPDHRRHCRHRGTQRSRDGRALLQYYVCHRTLPRARHAGKWTRARQTSIHLRVRNLRNDGRCAVGVGFIGYDRPRTMRPRVRVRQCNTGPWSNWRRSGWWNGDEGRAFVFRR</sequence>
<feature type="chain" id="PRO_5040756179" evidence="2">
    <location>
        <begin position="24"/>
        <end position="180"/>
    </location>
</feature>
<evidence type="ECO:0000256" key="2">
    <source>
        <dbReference type="SAM" id="SignalP"/>
    </source>
</evidence>
<comment type="caution">
    <text evidence="3">The sequence shown here is derived from an EMBL/GenBank/DDBJ whole genome shotgun (WGS) entry which is preliminary data.</text>
</comment>
<proteinExistence type="predicted"/>
<feature type="compositionally biased region" description="Low complexity" evidence="1">
    <location>
        <begin position="33"/>
        <end position="67"/>
    </location>
</feature>